<evidence type="ECO:0000313" key="3">
    <source>
        <dbReference type="Proteomes" id="UP000027981"/>
    </source>
</evidence>
<sequence>MKFKVKFSIIPFFLLLFLTYGTPLFKLALFSFGSFLSYTLGVLFLIPFIILLIYYRIGGFYGVALVSLALLLIESAQMDRHSAPKEHYLILTLAISLTFPAYALIVLLAPIMPPLEVTMIAALMLLVLYGISLLIEHGQTK</sequence>
<accession>A0A075LQE3</accession>
<reference evidence="3" key="1">
    <citation type="submission" date="2013-06" db="EMBL/GenBank/DDBJ databases">
        <title>Complete Genome Sequence of Hyperthermophilic Palaeococcus pacificus DY20341T, Isolated from a Deep-Sea Hydrothermal Sediments.</title>
        <authorList>
            <person name="Zeng X."/>
            <person name="Shao Z."/>
        </authorList>
    </citation>
    <scope>NUCLEOTIDE SEQUENCE [LARGE SCALE GENOMIC DNA]</scope>
    <source>
        <strain evidence="3">DY20341</strain>
    </source>
</reference>
<name>A0A075LQE3_9EURY</name>
<dbReference type="HOGENOM" id="CLU_151096_0_0_2"/>
<dbReference type="eggNOG" id="arCOG05834">
    <property type="taxonomic scope" value="Archaea"/>
</dbReference>
<dbReference type="AlphaFoldDB" id="A0A075LQE3"/>
<feature type="transmembrane region" description="Helical" evidence="1">
    <location>
        <begin position="6"/>
        <end position="28"/>
    </location>
</feature>
<proteinExistence type="predicted"/>
<dbReference type="RefSeq" id="WP_048164013.1">
    <property type="nucleotide sequence ID" value="NZ_CP006019.1"/>
</dbReference>
<protein>
    <submittedName>
        <fullName evidence="2">Uncharacterized protein</fullName>
    </submittedName>
</protein>
<keyword evidence="1" id="KW-0472">Membrane</keyword>
<feature type="transmembrane region" description="Helical" evidence="1">
    <location>
        <begin position="117"/>
        <end position="135"/>
    </location>
</feature>
<dbReference type="Proteomes" id="UP000027981">
    <property type="component" value="Chromosome"/>
</dbReference>
<evidence type="ECO:0000313" key="2">
    <source>
        <dbReference type="EMBL" id="AIF68539.1"/>
    </source>
</evidence>
<reference evidence="2 3" key="2">
    <citation type="journal article" date="2015" name="Genome Announc.">
        <title>Complete Genome Sequence of Hyperthermophilic Piezophilic Archaeon Palaeococcus pacificus DY20341T, Isolated from Deep-Sea Hydrothermal Sediments.</title>
        <authorList>
            <person name="Zeng X."/>
            <person name="Jebbar M."/>
            <person name="Shao Z."/>
        </authorList>
    </citation>
    <scope>NUCLEOTIDE SEQUENCE [LARGE SCALE GENOMIC DNA]</scope>
    <source>
        <strain evidence="2 3">DY20341</strain>
    </source>
</reference>
<dbReference type="STRING" id="1343739.PAP_00460"/>
<gene>
    <name evidence="2" type="ORF">PAP_00460</name>
</gene>
<dbReference type="KEGG" id="ppac:PAP_00460"/>
<dbReference type="GeneID" id="24841228"/>
<keyword evidence="1" id="KW-0812">Transmembrane</keyword>
<evidence type="ECO:0000256" key="1">
    <source>
        <dbReference type="SAM" id="Phobius"/>
    </source>
</evidence>
<keyword evidence="3" id="KW-1185">Reference proteome</keyword>
<organism evidence="2 3">
    <name type="scientific">Palaeococcus pacificus DY20341</name>
    <dbReference type="NCBI Taxonomy" id="1343739"/>
    <lineage>
        <taxon>Archaea</taxon>
        <taxon>Methanobacteriati</taxon>
        <taxon>Methanobacteriota</taxon>
        <taxon>Thermococci</taxon>
        <taxon>Thermococcales</taxon>
        <taxon>Thermococcaceae</taxon>
        <taxon>Palaeococcus</taxon>
    </lineage>
</organism>
<feature type="transmembrane region" description="Helical" evidence="1">
    <location>
        <begin position="88"/>
        <end position="111"/>
    </location>
</feature>
<keyword evidence="1" id="KW-1133">Transmembrane helix</keyword>
<dbReference type="OrthoDB" id="103686at2157"/>
<dbReference type="EMBL" id="CP006019">
    <property type="protein sequence ID" value="AIF68539.1"/>
    <property type="molecule type" value="Genomic_DNA"/>
</dbReference>